<keyword evidence="3 7" id="KW-0812">Transmembrane</keyword>
<evidence type="ECO:0000256" key="5">
    <source>
        <dbReference type="ARBA" id="ARBA00023136"/>
    </source>
</evidence>
<reference evidence="9" key="1">
    <citation type="submission" date="2020-05" db="EMBL/GenBank/DDBJ databases">
        <title>Mycena genomes resolve the evolution of fungal bioluminescence.</title>
        <authorList>
            <person name="Tsai I.J."/>
        </authorList>
    </citation>
    <scope>NUCLEOTIDE SEQUENCE</scope>
    <source>
        <strain evidence="9">160909Yilan</strain>
    </source>
</reference>
<sequence>MHGPQHGEPVIDCTDKKGTHDSRETLNAAASASGAVEGQSPTSRGAFKLYLFLVVPSMCSMVVGYDVSGETQGLDVPVNHSSSEVMNFVNGMEPYLRYFNLDGQDAGGGGVGTTTALIFGMYTIGTCLAVLVAGPICDKVGRRGGMFVGSFFCVVGGIVITVARNVEYLKVGRFLLGVSTALFQVAIPLYSSEISPPQMRGRLAGICGVVALIATIISGAVATATGRLGTSASWRIPLSLQIIPGAIALFFAYFIPESPRWLMSVGRKDEARLFLRRYHGDGNHNAPLVILECKELEQSIQLDASRRPWKVGLRRPFQDEKRSWTGSGLSYFLVVLLANDHIGTQDLRLILSLVANIVSAIGAFCGAVILDKVGRRSLWFWGNAFCTVALIISGGCTAKFSADAHNPAGSNAAIAFLFLFNFLFCVTYVPLPGLYASECMSFENRANGVTFYTLVASLASLVNTYAMPIALAEISWRVYCVFIVWDLLACVLIWIFAVETSGRTLEELNEIFLDPHPVRASLKPPHSRSTVINLEEIRGSK</sequence>
<evidence type="ECO:0000256" key="2">
    <source>
        <dbReference type="ARBA" id="ARBA00010992"/>
    </source>
</evidence>
<evidence type="ECO:0000259" key="8">
    <source>
        <dbReference type="PROSITE" id="PS50850"/>
    </source>
</evidence>
<dbReference type="PROSITE" id="PS00216">
    <property type="entry name" value="SUGAR_TRANSPORT_1"/>
    <property type="match status" value="1"/>
</dbReference>
<dbReference type="Gene3D" id="1.20.1250.20">
    <property type="entry name" value="MFS general substrate transporter like domains"/>
    <property type="match status" value="1"/>
</dbReference>
<dbReference type="InterPro" id="IPR036259">
    <property type="entry name" value="MFS_trans_sf"/>
</dbReference>
<dbReference type="SUPFAM" id="SSF103473">
    <property type="entry name" value="MFS general substrate transporter"/>
    <property type="match status" value="1"/>
</dbReference>
<accession>A0A8H6XTU8</accession>
<evidence type="ECO:0000256" key="1">
    <source>
        <dbReference type="ARBA" id="ARBA00004141"/>
    </source>
</evidence>
<dbReference type="InterPro" id="IPR050360">
    <property type="entry name" value="MFS_Sugar_Transporters"/>
</dbReference>
<organism evidence="9 10">
    <name type="scientific">Mycena sanguinolenta</name>
    <dbReference type="NCBI Taxonomy" id="230812"/>
    <lineage>
        <taxon>Eukaryota</taxon>
        <taxon>Fungi</taxon>
        <taxon>Dikarya</taxon>
        <taxon>Basidiomycota</taxon>
        <taxon>Agaricomycotina</taxon>
        <taxon>Agaricomycetes</taxon>
        <taxon>Agaricomycetidae</taxon>
        <taxon>Agaricales</taxon>
        <taxon>Marasmiineae</taxon>
        <taxon>Mycenaceae</taxon>
        <taxon>Mycena</taxon>
    </lineage>
</organism>
<feature type="transmembrane region" description="Helical" evidence="7">
    <location>
        <begin position="203"/>
        <end position="224"/>
    </location>
</feature>
<keyword evidence="4 7" id="KW-1133">Transmembrane helix</keyword>
<feature type="domain" description="Major facilitator superfamily (MFS) profile" evidence="8">
    <location>
        <begin position="52"/>
        <end position="501"/>
    </location>
</feature>
<dbReference type="Pfam" id="PF00083">
    <property type="entry name" value="Sugar_tr"/>
    <property type="match status" value="1"/>
</dbReference>
<feature type="transmembrane region" description="Helical" evidence="7">
    <location>
        <begin position="144"/>
        <end position="162"/>
    </location>
</feature>
<evidence type="ECO:0000256" key="3">
    <source>
        <dbReference type="ARBA" id="ARBA00022692"/>
    </source>
</evidence>
<feature type="transmembrane region" description="Helical" evidence="7">
    <location>
        <begin position="236"/>
        <end position="255"/>
    </location>
</feature>
<keyword evidence="10" id="KW-1185">Reference proteome</keyword>
<feature type="transmembrane region" description="Helical" evidence="7">
    <location>
        <begin position="174"/>
        <end position="191"/>
    </location>
</feature>
<comment type="similarity">
    <text evidence="2">Belongs to the major facilitator superfamily. Sugar transporter (TC 2.A.1.1) family.</text>
</comment>
<evidence type="ECO:0000256" key="7">
    <source>
        <dbReference type="SAM" id="Phobius"/>
    </source>
</evidence>
<dbReference type="PROSITE" id="PS50850">
    <property type="entry name" value="MFS"/>
    <property type="match status" value="1"/>
</dbReference>
<proteinExistence type="inferred from homology"/>
<dbReference type="GO" id="GO:0016020">
    <property type="term" value="C:membrane"/>
    <property type="evidence" value="ECO:0007669"/>
    <property type="project" value="UniProtKB-SubCell"/>
</dbReference>
<feature type="transmembrane region" description="Helical" evidence="7">
    <location>
        <begin position="116"/>
        <end position="137"/>
    </location>
</feature>
<dbReference type="InterPro" id="IPR005829">
    <property type="entry name" value="Sugar_transporter_CS"/>
</dbReference>
<dbReference type="Proteomes" id="UP000623467">
    <property type="component" value="Unassembled WGS sequence"/>
</dbReference>
<evidence type="ECO:0000256" key="6">
    <source>
        <dbReference type="SAM" id="MobiDB-lite"/>
    </source>
</evidence>
<feature type="region of interest" description="Disordered" evidence="6">
    <location>
        <begin position="1"/>
        <end position="20"/>
    </location>
</feature>
<feature type="transmembrane region" description="Helical" evidence="7">
    <location>
        <begin position="349"/>
        <end position="371"/>
    </location>
</feature>
<feature type="transmembrane region" description="Helical" evidence="7">
    <location>
        <begin position="476"/>
        <end position="498"/>
    </location>
</feature>
<comment type="subcellular location">
    <subcellularLocation>
        <location evidence="1">Membrane</location>
        <topology evidence="1">Multi-pass membrane protein</topology>
    </subcellularLocation>
</comment>
<dbReference type="OrthoDB" id="6133115at2759"/>
<feature type="transmembrane region" description="Helical" evidence="7">
    <location>
        <begin position="324"/>
        <end position="343"/>
    </location>
</feature>
<name>A0A8H6XTU8_9AGAR</name>
<evidence type="ECO:0000256" key="4">
    <source>
        <dbReference type="ARBA" id="ARBA00022989"/>
    </source>
</evidence>
<evidence type="ECO:0000313" key="10">
    <source>
        <dbReference type="Proteomes" id="UP000623467"/>
    </source>
</evidence>
<dbReference type="PANTHER" id="PTHR48022">
    <property type="entry name" value="PLASTIDIC GLUCOSE TRANSPORTER 4"/>
    <property type="match status" value="1"/>
</dbReference>
<dbReference type="InterPro" id="IPR005828">
    <property type="entry name" value="MFS_sugar_transport-like"/>
</dbReference>
<feature type="transmembrane region" description="Helical" evidence="7">
    <location>
        <begin position="412"/>
        <end position="437"/>
    </location>
</feature>
<feature type="transmembrane region" description="Helical" evidence="7">
    <location>
        <begin position="449"/>
        <end position="470"/>
    </location>
</feature>
<dbReference type="PANTHER" id="PTHR48022:SF79">
    <property type="entry name" value="LACTOSE PERMEASE, PUTATIVE (AFU_ORTHOLOGUE AFUA_6G01860)-RELATED"/>
    <property type="match status" value="1"/>
</dbReference>
<gene>
    <name evidence="9" type="ORF">MSAN_01858600</name>
</gene>
<keyword evidence="5 7" id="KW-0472">Membrane</keyword>
<evidence type="ECO:0000313" key="9">
    <source>
        <dbReference type="EMBL" id="KAF7346311.1"/>
    </source>
</evidence>
<dbReference type="AlphaFoldDB" id="A0A8H6XTU8"/>
<protein>
    <submittedName>
        <fullName evidence="9">MFS domain-containing protein</fullName>
    </submittedName>
</protein>
<dbReference type="GO" id="GO:0005351">
    <property type="term" value="F:carbohydrate:proton symporter activity"/>
    <property type="evidence" value="ECO:0007669"/>
    <property type="project" value="TreeGrafter"/>
</dbReference>
<dbReference type="EMBL" id="JACAZH010000019">
    <property type="protein sequence ID" value="KAF7346311.1"/>
    <property type="molecule type" value="Genomic_DNA"/>
</dbReference>
<dbReference type="InterPro" id="IPR020846">
    <property type="entry name" value="MFS_dom"/>
</dbReference>
<comment type="caution">
    <text evidence="9">The sequence shown here is derived from an EMBL/GenBank/DDBJ whole genome shotgun (WGS) entry which is preliminary data.</text>
</comment>
<feature type="transmembrane region" description="Helical" evidence="7">
    <location>
        <begin position="378"/>
        <end position="400"/>
    </location>
</feature>